<keyword evidence="4" id="KW-0949">S-adenosyl-L-methionine</keyword>
<dbReference type="InterPro" id="IPR058240">
    <property type="entry name" value="rSAM_sf"/>
</dbReference>
<dbReference type="AlphaFoldDB" id="A0A0G0MIW8"/>
<dbReference type="InterPro" id="IPR051198">
    <property type="entry name" value="BchE-like"/>
</dbReference>
<accession>A0A0G0MIW8</accession>
<keyword evidence="6" id="KW-0408">Iron</keyword>
<comment type="caution">
    <text evidence="10">The sequence shown here is derived from an EMBL/GenBank/DDBJ whole genome shotgun (WGS) entry which is preliminary data.</text>
</comment>
<keyword evidence="5" id="KW-0479">Metal-binding</keyword>
<dbReference type="InterPro" id="IPR034466">
    <property type="entry name" value="Methyltransferase_Class_B"/>
</dbReference>
<keyword evidence="3" id="KW-0808">Transferase</keyword>
<feature type="domain" description="Radical SAM core" evidence="9">
    <location>
        <begin position="203"/>
        <end position="422"/>
    </location>
</feature>
<dbReference type="GO" id="GO:0005829">
    <property type="term" value="C:cytosol"/>
    <property type="evidence" value="ECO:0007669"/>
    <property type="project" value="TreeGrafter"/>
</dbReference>
<dbReference type="SFLD" id="SFLDG01123">
    <property type="entry name" value="methyltransferase_(Class_B)"/>
    <property type="match status" value="1"/>
</dbReference>
<dbReference type="GO" id="GO:0051539">
    <property type="term" value="F:4 iron, 4 sulfur cluster binding"/>
    <property type="evidence" value="ECO:0007669"/>
    <property type="project" value="UniProtKB-KW"/>
</dbReference>
<evidence type="ECO:0000313" key="10">
    <source>
        <dbReference type="EMBL" id="KKR03999.1"/>
    </source>
</evidence>
<evidence type="ECO:0000256" key="5">
    <source>
        <dbReference type="ARBA" id="ARBA00022723"/>
    </source>
</evidence>
<gene>
    <name evidence="10" type="ORF">UT30_C0014G0007</name>
</gene>
<dbReference type="PANTHER" id="PTHR43409:SF7">
    <property type="entry name" value="BLL1977 PROTEIN"/>
    <property type="match status" value="1"/>
</dbReference>
<proteinExistence type="predicted"/>
<dbReference type="InterPro" id="IPR023404">
    <property type="entry name" value="rSAM_horseshoe"/>
</dbReference>
<dbReference type="InterPro" id="IPR007197">
    <property type="entry name" value="rSAM"/>
</dbReference>
<feature type="domain" description="B12-binding" evidence="8">
    <location>
        <begin position="4"/>
        <end position="151"/>
    </location>
</feature>
<sequence length="508" mass="58756">MAGQLDVCLVNSPLRAASTIIPQSLLWLAGWVEAKGYSAEIVDIKRSALTELNDKKREDVFRETVERTVAYNARVVGLTCCTGEFSTITKLAREIRNRCDAKIIVGGVHTSVSPDDYFTIKDSPFDAVVIGEGEEILTEILEYERKGESDWQTISGLVIRKNGEIIHTRSRVFCDNLDQMPLPVYHKLNMDHYLKPQLFLLRYVFCSGVHIFTSQGCPYQCTFCANRLRKVRYRELDDVIEEIIFLKKKYDIDFFYIQDDTFTIKPKRVIEFCQRLKALNLGIIWGIEGRVNQFPDEVFNALVEAGCIQMDFGVESGSQKMLDRMKKGIAVEDIKRIFKLCRSNHIRTFANFLLNTPGETEEDVQKTVELSEEIKASAYAHAVTIPYPGTAIYEEYVKPPLTIEEYDLLLLAQQRYRIVDGRFRIAAHSLDIERLALKLNLRFTFFQRLLFFSFNPKYLKVLLHSSRKPQYLYMATAYSFRNIIYYTKALAKRSKSIIAHYFRKTQLN</sequence>
<evidence type="ECO:0000256" key="1">
    <source>
        <dbReference type="ARBA" id="ARBA00001966"/>
    </source>
</evidence>
<comment type="cofactor">
    <cofactor evidence="1">
        <name>[4Fe-4S] cluster</name>
        <dbReference type="ChEBI" id="CHEBI:49883"/>
    </cofactor>
</comment>
<dbReference type="PROSITE" id="PS51332">
    <property type="entry name" value="B12_BINDING"/>
    <property type="match status" value="1"/>
</dbReference>
<evidence type="ECO:0000256" key="7">
    <source>
        <dbReference type="ARBA" id="ARBA00023014"/>
    </source>
</evidence>
<evidence type="ECO:0000256" key="3">
    <source>
        <dbReference type="ARBA" id="ARBA00022679"/>
    </source>
</evidence>
<keyword evidence="7" id="KW-0411">Iron-sulfur</keyword>
<dbReference type="InterPro" id="IPR006158">
    <property type="entry name" value="Cobalamin-bd"/>
</dbReference>
<dbReference type="Gene3D" id="3.40.50.280">
    <property type="entry name" value="Cobalamin-binding domain"/>
    <property type="match status" value="1"/>
</dbReference>
<dbReference type="EMBL" id="LBWG01000014">
    <property type="protein sequence ID" value="KKR03999.1"/>
    <property type="molecule type" value="Genomic_DNA"/>
</dbReference>
<reference evidence="10 11" key="1">
    <citation type="journal article" date="2015" name="Nature">
        <title>rRNA introns, odd ribosomes, and small enigmatic genomes across a large radiation of phyla.</title>
        <authorList>
            <person name="Brown C.T."/>
            <person name="Hug L.A."/>
            <person name="Thomas B.C."/>
            <person name="Sharon I."/>
            <person name="Castelle C.J."/>
            <person name="Singh A."/>
            <person name="Wilkins M.J."/>
            <person name="Williams K.H."/>
            <person name="Banfield J.F."/>
        </authorList>
    </citation>
    <scope>NUCLEOTIDE SEQUENCE [LARGE SCALE GENOMIC DNA]</scope>
</reference>
<dbReference type="SUPFAM" id="SSF102114">
    <property type="entry name" value="Radical SAM enzymes"/>
    <property type="match status" value="1"/>
</dbReference>
<dbReference type="GO" id="GO:0031419">
    <property type="term" value="F:cobalamin binding"/>
    <property type="evidence" value="ECO:0007669"/>
    <property type="project" value="InterPro"/>
</dbReference>
<dbReference type="GO" id="GO:0003824">
    <property type="term" value="F:catalytic activity"/>
    <property type="evidence" value="ECO:0007669"/>
    <property type="project" value="InterPro"/>
</dbReference>
<dbReference type="Pfam" id="PF02310">
    <property type="entry name" value="B12-binding"/>
    <property type="match status" value="1"/>
</dbReference>
<evidence type="ECO:0000259" key="8">
    <source>
        <dbReference type="PROSITE" id="PS51332"/>
    </source>
</evidence>
<dbReference type="Gene3D" id="3.80.30.20">
    <property type="entry name" value="tm_1862 like domain"/>
    <property type="match status" value="1"/>
</dbReference>
<dbReference type="PROSITE" id="PS51918">
    <property type="entry name" value="RADICAL_SAM"/>
    <property type="match status" value="1"/>
</dbReference>
<dbReference type="SFLD" id="SFLDG01082">
    <property type="entry name" value="B12-binding_domain_containing"/>
    <property type="match status" value="1"/>
</dbReference>
<name>A0A0G0MIW8_9BACT</name>
<dbReference type="CDD" id="cd01335">
    <property type="entry name" value="Radical_SAM"/>
    <property type="match status" value="1"/>
</dbReference>
<dbReference type="Proteomes" id="UP000033935">
    <property type="component" value="Unassembled WGS sequence"/>
</dbReference>
<keyword evidence="2" id="KW-0489">Methyltransferase</keyword>
<evidence type="ECO:0000256" key="6">
    <source>
        <dbReference type="ARBA" id="ARBA00023004"/>
    </source>
</evidence>
<evidence type="ECO:0000256" key="4">
    <source>
        <dbReference type="ARBA" id="ARBA00022691"/>
    </source>
</evidence>
<protein>
    <submittedName>
        <fullName evidence="10">Uncharacterized protein</fullName>
    </submittedName>
</protein>
<organism evidence="10 11">
    <name type="scientific">Candidatus Uhrbacteria bacterium GW2011_GWF2_39_13</name>
    <dbReference type="NCBI Taxonomy" id="1618995"/>
    <lineage>
        <taxon>Bacteria</taxon>
        <taxon>Candidatus Uhriibacteriota</taxon>
    </lineage>
</organism>
<dbReference type="InterPro" id="IPR006638">
    <property type="entry name" value="Elp3/MiaA/NifB-like_rSAM"/>
</dbReference>
<dbReference type="SFLD" id="SFLDS00029">
    <property type="entry name" value="Radical_SAM"/>
    <property type="match status" value="1"/>
</dbReference>
<dbReference type="PANTHER" id="PTHR43409">
    <property type="entry name" value="ANAEROBIC MAGNESIUM-PROTOPORPHYRIN IX MONOMETHYL ESTER CYCLASE-RELATED"/>
    <property type="match status" value="1"/>
</dbReference>
<dbReference type="GO" id="GO:0046872">
    <property type="term" value="F:metal ion binding"/>
    <property type="evidence" value="ECO:0007669"/>
    <property type="project" value="UniProtKB-KW"/>
</dbReference>
<evidence type="ECO:0000259" key="9">
    <source>
        <dbReference type="PROSITE" id="PS51918"/>
    </source>
</evidence>
<dbReference type="Pfam" id="PF04055">
    <property type="entry name" value="Radical_SAM"/>
    <property type="match status" value="1"/>
</dbReference>
<dbReference type="SMART" id="SM00729">
    <property type="entry name" value="Elp3"/>
    <property type="match status" value="1"/>
</dbReference>
<evidence type="ECO:0000256" key="2">
    <source>
        <dbReference type="ARBA" id="ARBA00022603"/>
    </source>
</evidence>
<evidence type="ECO:0000313" key="11">
    <source>
        <dbReference type="Proteomes" id="UP000033935"/>
    </source>
</evidence>